<dbReference type="PANTHER" id="PTHR34876:SF4">
    <property type="entry name" value="1,4-BETA-D-GLUCAN CELLOBIOHYDROLASE C-RELATED"/>
    <property type="match status" value="1"/>
</dbReference>
<reference evidence="3" key="1">
    <citation type="journal article" date="2019" name="Int. J. Syst. Evol. Microbiol.">
        <title>The Global Catalogue of Microorganisms (GCM) 10K type strain sequencing project: providing services to taxonomists for standard genome sequencing and annotation.</title>
        <authorList>
            <consortium name="The Broad Institute Genomics Platform"/>
            <consortium name="The Broad Institute Genome Sequencing Center for Infectious Disease"/>
            <person name="Wu L."/>
            <person name="Ma J."/>
        </authorList>
    </citation>
    <scope>NUCLEOTIDE SEQUENCE [LARGE SCALE GENOMIC DNA]</scope>
    <source>
        <strain evidence="3">DFY28</strain>
    </source>
</reference>
<feature type="chain" id="PRO_5046675073" evidence="1">
    <location>
        <begin position="25"/>
        <end position="396"/>
    </location>
</feature>
<dbReference type="InterPro" id="IPR036434">
    <property type="entry name" value="Beta_cellobiohydrolase_sf"/>
</dbReference>
<dbReference type="PANTHER" id="PTHR34876">
    <property type="match status" value="1"/>
</dbReference>
<evidence type="ECO:0000313" key="2">
    <source>
        <dbReference type="EMBL" id="MFC6152943.1"/>
    </source>
</evidence>
<dbReference type="InterPro" id="IPR016288">
    <property type="entry name" value="Beta_cellobiohydrolase"/>
</dbReference>
<keyword evidence="3" id="KW-1185">Reference proteome</keyword>
<organism evidence="2 3">
    <name type="scientific">Nocardioides yefusunii</name>
    <dbReference type="NCBI Taxonomy" id="2500546"/>
    <lineage>
        <taxon>Bacteria</taxon>
        <taxon>Bacillati</taxon>
        <taxon>Actinomycetota</taxon>
        <taxon>Actinomycetes</taxon>
        <taxon>Propionibacteriales</taxon>
        <taxon>Nocardioidaceae</taxon>
        <taxon>Nocardioides</taxon>
    </lineage>
</organism>
<dbReference type="Gene3D" id="3.20.20.40">
    <property type="entry name" value="1, 4-beta cellobiohydrolase"/>
    <property type="match status" value="1"/>
</dbReference>
<dbReference type="SUPFAM" id="SSF51989">
    <property type="entry name" value="Glycosyl hydrolases family 6, cellulases"/>
    <property type="match status" value="1"/>
</dbReference>
<name>A0ABW1QX36_9ACTN</name>
<dbReference type="Pfam" id="PF01341">
    <property type="entry name" value="Glyco_hydro_6"/>
    <property type="match status" value="1"/>
</dbReference>
<sequence length="396" mass="44356">MRPRHFLPATLLSLALTVPGLTQATTASAVATGESTTLSTTTAEAKKKVTLRKQSTKSRWAGQQLGTYKGPHDQAWQALTRTGVKAKNKPYVQQLVNIPKVGWMGAWQADDVVYESTKNYIRDTQQGDPTKIVAIASFRLDPWYTEARTANPSAANIASYKRWIRNQVRAIGNTPTIIVLQPDMPFLMTAKHKKKYQGMLKFAAAEYNKNANTKIYLEAGSWDWPAPGQGGAKAAAKFLEPIGIKNVDGFALGSTHYTSLEKEILRSKELVDIFRKKGYKNELRTVITTASNGNPWNFGDWQFKHRGVADEAPACTSKKQFKKVTCVTTGVPPTFDVANPKWGLSKTARARAKKYVDAYLWFSRPWLDMQNSPFLEDKTATMLKVSPFRKYYAQYK</sequence>
<dbReference type="RefSeq" id="WP_128219436.1">
    <property type="nucleotide sequence ID" value="NZ_CP034929.1"/>
</dbReference>
<evidence type="ECO:0000256" key="1">
    <source>
        <dbReference type="SAM" id="SignalP"/>
    </source>
</evidence>
<dbReference type="EMBL" id="JBHSQI010000002">
    <property type="protein sequence ID" value="MFC6152943.1"/>
    <property type="molecule type" value="Genomic_DNA"/>
</dbReference>
<keyword evidence="2" id="KW-0378">Hydrolase</keyword>
<gene>
    <name evidence="2" type="ORF">ACFPWU_04575</name>
</gene>
<dbReference type="Proteomes" id="UP001596098">
    <property type="component" value="Unassembled WGS sequence"/>
</dbReference>
<dbReference type="GO" id="GO:0016787">
    <property type="term" value="F:hydrolase activity"/>
    <property type="evidence" value="ECO:0007669"/>
    <property type="project" value="UniProtKB-KW"/>
</dbReference>
<feature type="signal peptide" evidence="1">
    <location>
        <begin position="1"/>
        <end position="24"/>
    </location>
</feature>
<comment type="caution">
    <text evidence="2">The sequence shown here is derived from an EMBL/GenBank/DDBJ whole genome shotgun (WGS) entry which is preliminary data.</text>
</comment>
<evidence type="ECO:0000313" key="3">
    <source>
        <dbReference type="Proteomes" id="UP001596098"/>
    </source>
</evidence>
<proteinExistence type="predicted"/>
<keyword evidence="1" id="KW-0732">Signal</keyword>
<protein>
    <submittedName>
        <fullName evidence="2">Glycoside hydrolase family 6 protein</fullName>
    </submittedName>
</protein>
<accession>A0ABW1QX36</accession>